<evidence type="ECO:0000313" key="3">
    <source>
        <dbReference type="Proteomes" id="UP000219338"/>
    </source>
</evidence>
<dbReference type="InterPro" id="IPR032675">
    <property type="entry name" value="LRR_dom_sf"/>
</dbReference>
<dbReference type="InterPro" id="IPR001810">
    <property type="entry name" value="F-box_dom"/>
</dbReference>
<dbReference type="Proteomes" id="UP000219338">
    <property type="component" value="Unassembled WGS sequence"/>
</dbReference>
<dbReference type="Pfam" id="PF00646">
    <property type="entry name" value="F-box"/>
    <property type="match status" value="1"/>
</dbReference>
<organism evidence="2 3">
    <name type="scientific">Armillaria ostoyae</name>
    <name type="common">Armillaria root rot fungus</name>
    <dbReference type="NCBI Taxonomy" id="47428"/>
    <lineage>
        <taxon>Eukaryota</taxon>
        <taxon>Fungi</taxon>
        <taxon>Dikarya</taxon>
        <taxon>Basidiomycota</taxon>
        <taxon>Agaricomycotina</taxon>
        <taxon>Agaricomycetes</taxon>
        <taxon>Agaricomycetidae</taxon>
        <taxon>Agaricales</taxon>
        <taxon>Marasmiineae</taxon>
        <taxon>Physalacriaceae</taxon>
        <taxon>Armillaria</taxon>
    </lineage>
</organism>
<gene>
    <name evidence="2" type="ORF">ARMOST_12260</name>
</gene>
<protein>
    <recommendedName>
        <fullName evidence="1">F-box domain-containing protein</fullName>
    </recommendedName>
</protein>
<name>A0A284RJE3_ARMOS</name>
<evidence type="ECO:0000313" key="2">
    <source>
        <dbReference type="EMBL" id="SJL08888.1"/>
    </source>
</evidence>
<dbReference type="CDD" id="cd09917">
    <property type="entry name" value="F-box_SF"/>
    <property type="match status" value="1"/>
</dbReference>
<dbReference type="SUPFAM" id="SSF81383">
    <property type="entry name" value="F-box domain"/>
    <property type="match status" value="1"/>
</dbReference>
<dbReference type="PROSITE" id="PS50181">
    <property type="entry name" value="FBOX"/>
    <property type="match status" value="1"/>
</dbReference>
<dbReference type="EMBL" id="FUEG01000009">
    <property type="protein sequence ID" value="SJL08888.1"/>
    <property type="molecule type" value="Genomic_DNA"/>
</dbReference>
<dbReference type="InterPro" id="IPR036047">
    <property type="entry name" value="F-box-like_dom_sf"/>
</dbReference>
<dbReference type="AlphaFoldDB" id="A0A284RJE3"/>
<evidence type="ECO:0000259" key="1">
    <source>
        <dbReference type="PROSITE" id="PS50181"/>
    </source>
</evidence>
<sequence length="485" mass="55363">MILSLANELLHRIVSLLELDDLKRTRFTCKHLNYIVTPLVLEHVALNLNDEVLFPVSMSLLQSLGSPRDNPGQYIKSLRINSSFDPPYSRYLGFWDKVANRRARVTSLIATRLLEAIPSLDFYRHSLSSFFGFRQGGFSTLEVNAVMSRFSKLPHLSTISIILHTDTVHEPFFSHFHNLRDITFNGHRILDVIPSVIASSPDVYRLDLVNFSAPNTAFPLVRNIFPSLPSATYRPVEHLSIEGQFLLPPSDVTFLIPHLRLLASLQIHIANVPEQFWTALRTEKIFLQHISVVMIDDALLEYLGSYSGIMTLSLTFTQSESDARGRRFWKMVLPKHVKTIKELFVHPNTPGEWCLNDGALRILTRCENLEILRVIVDQDRVDVKGPDNIITRLLECLRRWEHLQSLFILSAHDPNDFGGSALLPSYKTCRRIQKLITEYQCCHPTEGMLRLAVATDYAESVLVRRELEIDVFSFLATQSWAIGSC</sequence>
<dbReference type="OMA" id="WDANEPD"/>
<dbReference type="SUPFAM" id="SSF52047">
    <property type="entry name" value="RNI-like"/>
    <property type="match status" value="1"/>
</dbReference>
<accession>A0A284RJE3</accession>
<feature type="domain" description="F-box" evidence="1">
    <location>
        <begin position="1"/>
        <end position="48"/>
    </location>
</feature>
<keyword evidence="3" id="KW-1185">Reference proteome</keyword>
<proteinExistence type="predicted"/>
<reference evidence="3" key="1">
    <citation type="journal article" date="2017" name="Nat. Ecol. Evol.">
        <title>Genome expansion and lineage-specific genetic innovations in the forest pathogenic fungi Armillaria.</title>
        <authorList>
            <person name="Sipos G."/>
            <person name="Prasanna A.N."/>
            <person name="Walter M.C."/>
            <person name="O'Connor E."/>
            <person name="Balint B."/>
            <person name="Krizsan K."/>
            <person name="Kiss B."/>
            <person name="Hess J."/>
            <person name="Varga T."/>
            <person name="Slot J."/>
            <person name="Riley R."/>
            <person name="Boka B."/>
            <person name="Rigling D."/>
            <person name="Barry K."/>
            <person name="Lee J."/>
            <person name="Mihaltcheva S."/>
            <person name="LaButti K."/>
            <person name="Lipzen A."/>
            <person name="Waldron R."/>
            <person name="Moloney N.M."/>
            <person name="Sperisen C."/>
            <person name="Kredics L."/>
            <person name="Vagvoelgyi C."/>
            <person name="Patrignani A."/>
            <person name="Fitzpatrick D."/>
            <person name="Nagy I."/>
            <person name="Doyle S."/>
            <person name="Anderson J.B."/>
            <person name="Grigoriev I.V."/>
            <person name="Gueldener U."/>
            <person name="Muensterkoetter M."/>
            <person name="Nagy L.G."/>
        </authorList>
    </citation>
    <scope>NUCLEOTIDE SEQUENCE [LARGE SCALE GENOMIC DNA]</scope>
    <source>
        <strain evidence="3">C18/9</strain>
    </source>
</reference>
<dbReference type="Gene3D" id="3.80.10.10">
    <property type="entry name" value="Ribonuclease Inhibitor"/>
    <property type="match status" value="1"/>
</dbReference>
<dbReference type="OrthoDB" id="3541472at2759"/>
<dbReference type="STRING" id="47428.A0A284RJE3"/>